<dbReference type="NCBIfam" id="TIGR04549">
    <property type="entry name" value="LP_HExxH_w_tonB"/>
    <property type="match status" value="1"/>
</dbReference>
<dbReference type="EMBL" id="CM001167">
    <property type="protein sequence ID" value="EGJ71925.1"/>
    <property type="molecule type" value="Genomic_DNA"/>
</dbReference>
<dbReference type="AlphaFoldDB" id="F3ZRB7"/>
<dbReference type="HOGENOM" id="CLU_048099_0_0_10"/>
<name>F3ZRB7_9BACE</name>
<protein>
    <recommendedName>
        <fullName evidence="4">Substrate import-associated zinc metallohydrolase lipoprotein</fullName>
    </recommendedName>
</protein>
<dbReference type="Pfam" id="PF15890">
    <property type="entry name" value="Peptidase_Mx1"/>
    <property type="match status" value="1"/>
</dbReference>
<feature type="signal peptide" evidence="1">
    <location>
        <begin position="1"/>
        <end position="22"/>
    </location>
</feature>
<evidence type="ECO:0000313" key="3">
    <source>
        <dbReference type="Proteomes" id="UP000018439"/>
    </source>
</evidence>
<dbReference type="Gene3D" id="3.40.390.70">
    <property type="match status" value="1"/>
</dbReference>
<evidence type="ECO:0000313" key="2">
    <source>
        <dbReference type="EMBL" id="EGJ71925.1"/>
    </source>
</evidence>
<sequence length="291" mass="33565">MKKLKIYSLLLLAIFFISSCSEDSLSGTSVIKDPQTKSNEFDEWILNNYIEVYNIDFKYRMEDIESDMNYNLVPADYHNSIIMANLVRYLCLETYDKITGSTEFIRTYFPKIVALIGSPAYKNNGHMVLGTAEGGRKITLYNINLMNMNDIAQLNSWYFQTVHHEFAHILHQTKPYTTDFNEISGADYVTDSWSDKDLKQALQAGFITPYASSAVDEDFVELIATYLTSTQEVWDGFFEVAGETGQPILRAKFDIVVNYLKDSWDINITDLRDEIAKRIDEMDEHDFTQLQ</sequence>
<dbReference type="SUPFAM" id="SSF55486">
    <property type="entry name" value="Metalloproteases ('zincins'), catalytic domain"/>
    <property type="match status" value="1"/>
</dbReference>
<accession>F3ZRB7</accession>
<dbReference type="OrthoDB" id="1113652at2"/>
<keyword evidence="1" id="KW-0732">Signal</keyword>
<proteinExistence type="predicted"/>
<reference evidence="2 3" key="1">
    <citation type="journal article" date="2011" name="Stand. Genomic Sci.">
        <title>Non-contiguous finished genome sequence of Bacteroides coprosuis type strain (PC139).</title>
        <authorList>
            <person name="Land M."/>
            <person name="Held B."/>
            <person name="Gronow S."/>
            <person name="Abt B."/>
            <person name="Lucas S."/>
            <person name="Del Rio T.G."/>
            <person name="Nolan M."/>
            <person name="Tice H."/>
            <person name="Cheng J.F."/>
            <person name="Pitluck S."/>
            <person name="Liolios K."/>
            <person name="Pagani I."/>
            <person name="Ivanova N."/>
            <person name="Mavromatis K."/>
            <person name="Mikhailova N."/>
            <person name="Pati A."/>
            <person name="Tapia R."/>
            <person name="Han C."/>
            <person name="Goodwin L."/>
            <person name="Chen A."/>
            <person name="Palaniappan K."/>
            <person name="Hauser L."/>
            <person name="Brambilla E.M."/>
            <person name="Rohde M."/>
            <person name="Goker M."/>
            <person name="Detter J.C."/>
            <person name="Woyke T."/>
            <person name="Bristow J."/>
            <person name="Eisen J.A."/>
            <person name="Markowitz V."/>
            <person name="Hugenholtz P."/>
            <person name="Kyrpides N.C."/>
            <person name="Klenk H.P."/>
            <person name="Lapidus A."/>
        </authorList>
    </citation>
    <scope>NUCLEOTIDE SEQUENCE</scope>
    <source>
        <strain evidence="2 3">DSM 18011</strain>
    </source>
</reference>
<organism evidence="2 3">
    <name type="scientific">Bacteroides coprosuis DSM 18011</name>
    <dbReference type="NCBI Taxonomy" id="679937"/>
    <lineage>
        <taxon>Bacteria</taxon>
        <taxon>Pseudomonadati</taxon>
        <taxon>Bacteroidota</taxon>
        <taxon>Bacteroidia</taxon>
        <taxon>Bacteroidales</taxon>
        <taxon>Bacteroidaceae</taxon>
        <taxon>Bacteroides</taxon>
    </lineage>
</organism>
<dbReference type="STRING" id="679937.Bcop_1734"/>
<feature type="chain" id="PRO_5003305429" description="Substrate import-associated zinc metallohydrolase lipoprotein" evidence="1">
    <location>
        <begin position="23"/>
        <end position="291"/>
    </location>
</feature>
<keyword evidence="3" id="KW-1185">Reference proteome</keyword>
<dbReference type="PROSITE" id="PS51257">
    <property type="entry name" value="PROKAR_LIPOPROTEIN"/>
    <property type="match status" value="1"/>
</dbReference>
<dbReference type="Proteomes" id="UP000018439">
    <property type="component" value="Chromosome"/>
</dbReference>
<gene>
    <name evidence="2" type="ORF">Bcop_1734</name>
</gene>
<evidence type="ECO:0008006" key="4">
    <source>
        <dbReference type="Google" id="ProtNLM"/>
    </source>
</evidence>
<dbReference type="eggNOG" id="ENOG502ZA2M">
    <property type="taxonomic scope" value="Bacteria"/>
</dbReference>
<dbReference type="InterPro" id="IPR030890">
    <property type="entry name" value="LP_HExxH_w_TonB"/>
</dbReference>
<evidence type="ECO:0000256" key="1">
    <source>
        <dbReference type="SAM" id="SignalP"/>
    </source>
</evidence>